<proteinExistence type="predicted"/>
<name>A0ACD5H2Z7_9CYAN</name>
<protein>
    <submittedName>
        <fullName evidence="1">Protein kinase domain-containing protein</fullName>
    </submittedName>
</protein>
<gene>
    <name evidence="1" type="ORF">BH720_017750</name>
</gene>
<sequence>MQNWVNPMLGKLLDGRYQVTQVLSAGGFGETYIAQDTRRPGHPQCVVKYLKLQSSEPNYLEIARRLFKSEAETLEKLGEHSQIPRLLAYFEENEDFFLVQQYIAGRPLSAELQPGQKWTENQVVKLLENILPTLQFVHYYQVIHRDIKPDNIIRRQEDGQLVLIDFGAVKAIQTQIVSEQSQVSGTVAVGTIGYMPAEQSQGKPRPNSDIYALGMIAIQALTGLHPSELQENPQTGEILWQQHAQVSPKFTKILSKMVSYDYRKDRYQSVGDVIQDLQAYRTSATSQNSVKPKPKTRVQPPQTPVNSHNPKKANPQDKDLKQVLAKVGLIPFAFAGLLALFGGDTGLRTLGKLLFMTPPYWRRTILSTPRVVLFNNWVSIAGIAVFVLGLSLCLLPLIKPKLSQIYDIIIAELLLYCSVFFILYAPDFRNGTLAFTQVVLTIFVIFAISQSMYQRWQKSKELENSKRL</sequence>
<dbReference type="Proteomes" id="UP000095472">
    <property type="component" value="Chromosome"/>
</dbReference>
<keyword evidence="1" id="KW-0808">Transferase</keyword>
<keyword evidence="1" id="KW-0418">Kinase</keyword>
<evidence type="ECO:0000313" key="2">
    <source>
        <dbReference type="Proteomes" id="UP000095472"/>
    </source>
</evidence>
<accession>A0ACD5H2Z7</accession>
<reference evidence="1 2" key="1">
    <citation type="journal article" date="2016" name="Genome Announc.">
        <title>Draft Genome Sequence of the Thermotolerant Cyanobacterium Desertifilum sp. IPPAS B-1220.</title>
        <authorList>
            <person name="Mironov K.S."/>
            <person name="Sinetova M.A."/>
            <person name="Bolatkhan K."/>
            <person name="Zayadan B.K."/>
            <person name="Ustinova V.V."/>
            <person name="Kupriyanova E.V."/>
            <person name="Skrypnik A.N."/>
            <person name="Gogoleva N.E."/>
            <person name="Gogolev Y.V."/>
            <person name="Los D.A."/>
        </authorList>
    </citation>
    <scope>NUCLEOTIDE SEQUENCE [LARGE SCALE GENOMIC DNA]</scope>
    <source>
        <strain evidence="1 2">IPPAS B-1220</strain>
    </source>
</reference>
<dbReference type="EMBL" id="CP182909">
    <property type="protein sequence ID" value="XPM66864.1"/>
    <property type="molecule type" value="Genomic_DNA"/>
</dbReference>
<keyword evidence="2" id="KW-1185">Reference proteome</keyword>
<evidence type="ECO:0000313" key="1">
    <source>
        <dbReference type="EMBL" id="XPM66864.1"/>
    </source>
</evidence>
<organism evidence="1 2">
    <name type="scientific">Desertifilum tharense IPPAS B-1220</name>
    <dbReference type="NCBI Taxonomy" id="1781255"/>
    <lineage>
        <taxon>Bacteria</taxon>
        <taxon>Bacillati</taxon>
        <taxon>Cyanobacteriota</taxon>
        <taxon>Cyanophyceae</taxon>
        <taxon>Desertifilales</taxon>
        <taxon>Desertifilaceae</taxon>
        <taxon>Desertifilum</taxon>
    </lineage>
</organism>